<evidence type="ECO:0000313" key="1">
    <source>
        <dbReference type="EMBL" id="MFC3180497.1"/>
    </source>
</evidence>
<proteinExistence type="predicted"/>
<dbReference type="EMBL" id="JBHRTO010000001">
    <property type="protein sequence ID" value="MFC3180497.1"/>
    <property type="molecule type" value="Genomic_DNA"/>
</dbReference>
<keyword evidence="2" id="KW-1185">Reference proteome</keyword>
<dbReference type="CDD" id="cd06554">
    <property type="entry name" value="ASCH_ASC-1_like"/>
    <property type="match status" value="1"/>
</dbReference>
<name>A0ABV7IVE0_9RHOB</name>
<dbReference type="Proteomes" id="UP001595547">
    <property type="component" value="Unassembled WGS sequence"/>
</dbReference>
<organism evidence="1 2">
    <name type="scientific">Cypionkella sinensis</name>
    <dbReference type="NCBI Taxonomy" id="1756043"/>
    <lineage>
        <taxon>Bacteria</taxon>
        <taxon>Pseudomonadati</taxon>
        <taxon>Pseudomonadota</taxon>
        <taxon>Alphaproteobacteria</taxon>
        <taxon>Rhodobacterales</taxon>
        <taxon>Paracoccaceae</taxon>
        <taxon>Cypionkella</taxon>
    </lineage>
</organism>
<reference evidence="2" key="1">
    <citation type="journal article" date="2019" name="Int. J. Syst. Evol. Microbiol.">
        <title>The Global Catalogue of Microorganisms (GCM) 10K type strain sequencing project: providing services to taxonomists for standard genome sequencing and annotation.</title>
        <authorList>
            <consortium name="The Broad Institute Genomics Platform"/>
            <consortium name="The Broad Institute Genome Sequencing Center for Infectious Disease"/>
            <person name="Wu L."/>
            <person name="Ma J."/>
        </authorList>
    </citation>
    <scope>NUCLEOTIDE SEQUENCE [LARGE SCALE GENOMIC DNA]</scope>
    <source>
        <strain evidence="2">KCTC 52039</strain>
    </source>
</reference>
<protein>
    <submittedName>
        <fullName evidence="1">ASCH domain-containing protein</fullName>
    </submittedName>
</protein>
<accession>A0ABV7IVE0</accession>
<dbReference type="Gene3D" id="2.30.130.30">
    <property type="entry name" value="Hypothetical protein"/>
    <property type="match status" value="1"/>
</dbReference>
<comment type="caution">
    <text evidence="1">The sequence shown here is derived from an EMBL/GenBank/DDBJ whole genome shotgun (WGS) entry which is preliminary data.</text>
</comment>
<dbReference type="SUPFAM" id="SSF88697">
    <property type="entry name" value="PUA domain-like"/>
    <property type="match status" value="1"/>
</dbReference>
<evidence type="ECO:0000313" key="2">
    <source>
        <dbReference type="Proteomes" id="UP001595547"/>
    </source>
</evidence>
<gene>
    <name evidence="1" type="ORF">ACFOGH_05815</name>
</gene>
<dbReference type="InterPro" id="IPR015947">
    <property type="entry name" value="PUA-like_sf"/>
</dbReference>
<sequence>MTDLPKLALSIRQPWAWAIINAGKDIENRSRPTKQRGLICIHAAKALPPVKYLLDCYEVTRITGRDNMPPKLADDFHRGGIIGTAEIVDCVETSESPWFFGRFGFVLRNVQPVDFIPVKGALGFFDWRNNLVVK</sequence>
<dbReference type="RefSeq" id="WP_380072121.1">
    <property type="nucleotide sequence ID" value="NZ_JBHRTO010000001.1"/>
</dbReference>